<dbReference type="EC" id="2.4.1.83" evidence="4"/>
<accession>A0A9P1CY29</accession>
<comment type="catalytic activity">
    <reaction evidence="4">
        <text>a di-trans,poly-cis-dolichyl phosphate + GDP-alpha-D-mannose = a di-trans,poly-cis-dolichyl beta-D-mannosyl phosphate + GDP</text>
        <dbReference type="Rhea" id="RHEA:21184"/>
        <dbReference type="Rhea" id="RHEA-COMP:19498"/>
        <dbReference type="Rhea" id="RHEA-COMP:19501"/>
        <dbReference type="ChEBI" id="CHEBI:57527"/>
        <dbReference type="ChEBI" id="CHEBI:57683"/>
        <dbReference type="ChEBI" id="CHEBI:58189"/>
        <dbReference type="ChEBI" id="CHEBI:58211"/>
    </reaction>
</comment>
<dbReference type="Pfam" id="PF00535">
    <property type="entry name" value="Glycos_transf_2"/>
    <property type="match status" value="1"/>
</dbReference>
<evidence type="ECO:0000256" key="3">
    <source>
        <dbReference type="ARBA" id="ARBA00022679"/>
    </source>
</evidence>
<feature type="domain" description="Glycosyltransferase 2-like" evidence="6">
    <location>
        <begin position="21"/>
        <end position="167"/>
    </location>
</feature>
<evidence type="ECO:0000313" key="9">
    <source>
        <dbReference type="Proteomes" id="UP001152797"/>
    </source>
</evidence>
<evidence type="ECO:0000256" key="5">
    <source>
        <dbReference type="SAM" id="Phobius"/>
    </source>
</evidence>
<dbReference type="PANTHER" id="PTHR43398">
    <property type="entry name" value="DOLICHOL-PHOSPHATE MANNOSYLTRANSFERASE SUBUNIT 1"/>
    <property type="match status" value="1"/>
</dbReference>
<comment type="similarity">
    <text evidence="1 4">Belongs to the glycosyltransferase 2 family.</text>
</comment>
<feature type="transmembrane region" description="Helical" evidence="5">
    <location>
        <begin position="246"/>
        <end position="268"/>
    </location>
</feature>
<dbReference type="Gene3D" id="3.90.550.10">
    <property type="entry name" value="Spore Coat Polysaccharide Biosynthesis Protein SpsA, Chain A"/>
    <property type="match status" value="1"/>
</dbReference>
<dbReference type="EMBL" id="CAMXCT030002569">
    <property type="protein sequence ID" value="CAL4786320.1"/>
    <property type="molecule type" value="Genomic_DNA"/>
</dbReference>
<proteinExistence type="inferred from homology"/>
<dbReference type="SUPFAM" id="SSF53448">
    <property type="entry name" value="Nucleotide-diphospho-sugar transferases"/>
    <property type="match status" value="1"/>
</dbReference>
<keyword evidence="5" id="KW-1133">Transmembrane helix</keyword>
<name>A0A9P1CY29_9DINO</name>
<comment type="subcellular location">
    <subcellularLocation>
        <location evidence="4">Endoplasmic reticulum</location>
    </subcellularLocation>
</comment>
<sequence>MATRRKGPPTKLSSDAKKELSVVVPTYNETENLRPLCERLFAACKAAGLTIELVVVDDESEGSEETEKIAKALASEGYAVRIHCRKKAEGRGLSSAVLLGFGMAKYATLLCMDADLQHEPESVPDVAKPVLEGSAEFAIGSRHVEGGGLGFEWSMLRRVVSSGAKMLAWFLAPSTDPLSGFFCVSKEVLKRGEGKLNPIGFKIALEVMVRCRCKPIQDVGIQFQERNAGESKLSANQYKLYLEQLFSLYMATYGPLIVLLVILILLLLSANPRRGGYMALTSLLPTPRKLTG</sequence>
<evidence type="ECO:0000256" key="4">
    <source>
        <dbReference type="RuleBase" id="RU365083"/>
    </source>
</evidence>
<dbReference type="CDD" id="cd06442">
    <property type="entry name" value="DPM1_like"/>
    <property type="match status" value="1"/>
</dbReference>
<reference evidence="8 9" key="2">
    <citation type="submission" date="2024-05" db="EMBL/GenBank/DDBJ databases">
        <authorList>
            <person name="Chen Y."/>
            <person name="Shah S."/>
            <person name="Dougan E. K."/>
            <person name="Thang M."/>
            <person name="Chan C."/>
        </authorList>
    </citation>
    <scope>NUCLEOTIDE SEQUENCE [LARGE SCALE GENOMIC DNA]</scope>
</reference>
<comment type="function">
    <text evidence="4">Transfers mannose from GDP-mannose to dolichol monophosphate to form dolichol phosphate mannose (Dol-P-Man) which is the mannosyl donor in pathways leading to N-glycosylation, glycosyl phosphatidylinositol membrane anchoring, and O-mannosylation of proteins.</text>
</comment>
<dbReference type="InterPro" id="IPR001173">
    <property type="entry name" value="Glyco_trans_2-like"/>
</dbReference>
<dbReference type="GO" id="GO:0006506">
    <property type="term" value="P:GPI anchor biosynthetic process"/>
    <property type="evidence" value="ECO:0007669"/>
    <property type="project" value="TreeGrafter"/>
</dbReference>
<protein>
    <recommendedName>
        <fullName evidence="4">Dolichol-phosphate mannosyltransferase subunit 1</fullName>
        <ecNumber evidence="4">2.4.1.83</ecNumber>
    </recommendedName>
</protein>
<reference evidence="7" key="1">
    <citation type="submission" date="2022-10" db="EMBL/GenBank/DDBJ databases">
        <authorList>
            <person name="Chen Y."/>
            <person name="Dougan E. K."/>
            <person name="Chan C."/>
            <person name="Rhodes N."/>
            <person name="Thang M."/>
        </authorList>
    </citation>
    <scope>NUCLEOTIDE SEQUENCE</scope>
</reference>
<evidence type="ECO:0000313" key="7">
    <source>
        <dbReference type="EMBL" id="CAI3999008.1"/>
    </source>
</evidence>
<keyword evidence="5" id="KW-0472">Membrane</keyword>
<dbReference type="GO" id="GO:0006488">
    <property type="term" value="P:dolichol-linked oligosaccharide biosynthetic process"/>
    <property type="evidence" value="ECO:0007669"/>
    <property type="project" value="TreeGrafter"/>
</dbReference>
<keyword evidence="2 4" id="KW-0328">Glycosyltransferase</keyword>
<keyword evidence="9" id="KW-1185">Reference proteome</keyword>
<dbReference type="GO" id="GO:0035269">
    <property type="term" value="P:protein O-linked glycosylation via mannose"/>
    <property type="evidence" value="ECO:0007669"/>
    <property type="project" value="TreeGrafter"/>
</dbReference>
<gene>
    <name evidence="7" type="ORF">C1SCF055_LOCUS25260</name>
</gene>
<comment type="subunit">
    <text evidence="4">Component of the dolichol-phosphate mannose (DPM) synthase complex.</text>
</comment>
<dbReference type="EMBL" id="CAMXCT010002569">
    <property type="protein sequence ID" value="CAI3999008.1"/>
    <property type="molecule type" value="Genomic_DNA"/>
</dbReference>
<comment type="caution">
    <text evidence="7">The sequence shown here is derived from an EMBL/GenBank/DDBJ whole genome shotgun (WGS) entry which is preliminary data.</text>
</comment>
<dbReference type="AlphaFoldDB" id="A0A9P1CY29"/>
<dbReference type="GO" id="GO:0005789">
    <property type="term" value="C:endoplasmic reticulum membrane"/>
    <property type="evidence" value="ECO:0007669"/>
    <property type="project" value="TreeGrafter"/>
</dbReference>
<evidence type="ECO:0000256" key="1">
    <source>
        <dbReference type="ARBA" id="ARBA00006739"/>
    </source>
</evidence>
<dbReference type="Proteomes" id="UP001152797">
    <property type="component" value="Unassembled WGS sequence"/>
</dbReference>
<dbReference type="GO" id="GO:0004582">
    <property type="term" value="F:dolichyl-phosphate beta-D-mannosyltransferase activity"/>
    <property type="evidence" value="ECO:0007669"/>
    <property type="project" value="UniProtKB-UniRule"/>
</dbReference>
<dbReference type="PANTHER" id="PTHR43398:SF1">
    <property type="entry name" value="DOLICHOL-PHOSPHATE MANNOSYLTRANSFERASE SUBUNIT 1"/>
    <property type="match status" value="1"/>
</dbReference>
<keyword evidence="3 4" id="KW-0808">Transferase</keyword>
<keyword evidence="4" id="KW-0256">Endoplasmic reticulum</keyword>
<evidence type="ECO:0000256" key="2">
    <source>
        <dbReference type="ARBA" id="ARBA00022676"/>
    </source>
</evidence>
<dbReference type="InterPro" id="IPR039528">
    <property type="entry name" value="DPM1-like"/>
</dbReference>
<evidence type="ECO:0000259" key="6">
    <source>
        <dbReference type="Pfam" id="PF00535"/>
    </source>
</evidence>
<comment type="pathway">
    <text evidence="4">Protein modification; protein glycosylation.</text>
</comment>
<dbReference type="InterPro" id="IPR029044">
    <property type="entry name" value="Nucleotide-diphossugar_trans"/>
</dbReference>
<evidence type="ECO:0000313" key="8">
    <source>
        <dbReference type="EMBL" id="CAL4786320.1"/>
    </source>
</evidence>
<dbReference type="OrthoDB" id="2603at2759"/>
<keyword evidence="5" id="KW-0812">Transmembrane</keyword>
<organism evidence="7">
    <name type="scientific">Cladocopium goreaui</name>
    <dbReference type="NCBI Taxonomy" id="2562237"/>
    <lineage>
        <taxon>Eukaryota</taxon>
        <taxon>Sar</taxon>
        <taxon>Alveolata</taxon>
        <taxon>Dinophyceae</taxon>
        <taxon>Suessiales</taxon>
        <taxon>Symbiodiniaceae</taxon>
        <taxon>Cladocopium</taxon>
    </lineage>
</organism>
<dbReference type="EMBL" id="CAMXCT020002569">
    <property type="protein sequence ID" value="CAL1152383.1"/>
    <property type="molecule type" value="Genomic_DNA"/>
</dbReference>